<dbReference type="SUPFAM" id="SSF53448">
    <property type="entry name" value="Nucleotide-diphospho-sugar transferases"/>
    <property type="match status" value="1"/>
</dbReference>
<evidence type="ECO:0000256" key="1">
    <source>
        <dbReference type="RuleBase" id="RU004190"/>
    </source>
</evidence>
<feature type="domain" description="Nucleotidyl transferase" evidence="2">
    <location>
        <begin position="5"/>
        <end position="279"/>
    </location>
</feature>
<dbReference type="Gene3D" id="3.90.550.10">
    <property type="entry name" value="Spore Coat Polysaccharide Biosynthesis Protein SpsA, Chain A"/>
    <property type="match status" value="1"/>
</dbReference>
<proteinExistence type="inferred from homology"/>
<dbReference type="PANTHER" id="PTHR46390:SF1">
    <property type="entry name" value="MANNOSE-1-PHOSPHATE GUANYLYLTRANSFERASE"/>
    <property type="match status" value="1"/>
</dbReference>
<gene>
    <name evidence="4" type="ORF">ABFZ84_06965</name>
</gene>
<dbReference type="SUPFAM" id="SSF159283">
    <property type="entry name" value="Guanosine diphospho-D-mannose pyrophosphorylase/mannose-6-phosphate isomerase linker domain"/>
    <property type="match status" value="1"/>
</dbReference>
<dbReference type="GO" id="GO:0004476">
    <property type="term" value="F:mannose-6-phosphate isomerase activity"/>
    <property type="evidence" value="ECO:0007669"/>
    <property type="project" value="UniProtKB-EC"/>
</dbReference>
<dbReference type="EC" id="2.7.7.13" evidence="4"/>
<evidence type="ECO:0000313" key="5">
    <source>
        <dbReference type="Proteomes" id="UP001560685"/>
    </source>
</evidence>
<keyword evidence="4" id="KW-0808">Transferase</keyword>
<comment type="caution">
    <text evidence="4">The sequence shown here is derived from an EMBL/GenBank/DDBJ whole genome shotgun (WGS) entry which is preliminary data.</text>
</comment>
<dbReference type="RefSeq" id="WP_369313243.1">
    <property type="nucleotide sequence ID" value="NZ_JBEHZE010000001.1"/>
</dbReference>
<evidence type="ECO:0000259" key="2">
    <source>
        <dbReference type="Pfam" id="PF00483"/>
    </source>
</evidence>
<name>A0ABV3Z7I1_9PROT</name>
<feature type="domain" description="MannoseP isomerase/GMP-like beta-helix" evidence="3">
    <location>
        <begin position="286"/>
        <end position="339"/>
    </location>
</feature>
<organism evidence="4 5">
    <name type="scientific">Hyphococcus lacteus</name>
    <dbReference type="NCBI Taxonomy" id="3143536"/>
    <lineage>
        <taxon>Bacteria</taxon>
        <taxon>Pseudomonadati</taxon>
        <taxon>Pseudomonadota</taxon>
        <taxon>Alphaproteobacteria</taxon>
        <taxon>Parvularculales</taxon>
        <taxon>Parvularculaceae</taxon>
        <taxon>Hyphococcus</taxon>
    </lineage>
</organism>
<keyword evidence="4" id="KW-0548">Nucleotidyltransferase</keyword>
<dbReference type="InterPro" id="IPR006375">
    <property type="entry name" value="Man1P_GuaTrfase/Man6P_Isoase"/>
</dbReference>
<reference evidence="4 5" key="1">
    <citation type="submission" date="2024-05" db="EMBL/GenBank/DDBJ databases">
        <title>Three bacterial strains, DH-69, EH-24, and ECK-19 isolated from coastal sediments.</title>
        <authorList>
            <person name="Ye Y.-Q."/>
            <person name="Du Z.-J."/>
        </authorList>
    </citation>
    <scope>NUCLEOTIDE SEQUENCE [LARGE SCALE GENOMIC DNA]</scope>
    <source>
        <strain evidence="4 5">ECK-19</strain>
    </source>
</reference>
<keyword evidence="4" id="KW-0413">Isomerase</keyword>
<dbReference type="EC" id="5.3.1.8" evidence="4"/>
<dbReference type="InterPro" id="IPR049577">
    <property type="entry name" value="GMPP_N"/>
</dbReference>
<dbReference type="CDD" id="cd02509">
    <property type="entry name" value="GDP-M1P_Guanylyltransferase"/>
    <property type="match status" value="1"/>
</dbReference>
<keyword evidence="5" id="KW-1185">Reference proteome</keyword>
<dbReference type="InterPro" id="IPR051161">
    <property type="entry name" value="Mannose-6P_isomerase_type2"/>
</dbReference>
<dbReference type="InterPro" id="IPR054566">
    <property type="entry name" value="ManC/GMP-like_b-helix"/>
</dbReference>
<sequence>MKIQPVIMSGGSGTRLWPLSRRSYPKQFLNLVSNRSLFQETVLRLSGDASLFSAPLIIAGRDHAELVETQLKEIGIDAADIILEPCPRNTAAVAAVAAAWTADKNPDALALLSPADHHIEDKNAFHRAIKDGAVAAAKDHIVTFGIQPAHPHTGYGYIQSGNDVCKHVYEVAAFKEKPDHATAEAYIKSGGYFWNAGLFLFNSKSMLNELDQHAPDISAAAKQSLKECTEQGNARMLNEKEFSACPSDSVDYAIMEKTDKAAIVAPVDIGWTDIGSWSEASSESSDHVISDCNDITVRSSGPVIGAIGVDDLIIVATGDAVLVARKDCAQDVRKVVDELKRRGREDLL</sequence>
<evidence type="ECO:0000313" key="4">
    <source>
        <dbReference type="EMBL" id="MEX6633287.1"/>
    </source>
</evidence>
<evidence type="ECO:0000259" key="3">
    <source>
        <dbReference type="Pfam" id="PF22640"/>
    </source>
</evidence>
<dbReference type="InterPro" id="IPR029044">
    <property type="entry name" value="Nucleotide-diphossugar_trans"/>
</dbReference>
<dbReference type="EMBL" id="JBEHZE010000001">
    <property type="protein sequence ID" value="MEX6633287.1"/>
    <property type="molecule type" value="Genomic_DNA"/>
</dbReference>
<dbReference type="GO" id="GO:0004475">
    <property type="term" value="F:mannose-1-phosphate guanylyltransferase (GTP) activity"/>
    <property type="evidence" value="ECO:0007669"/>
    <property type="project" value="UniProtKB-EC"/>
</dbReference>
<protein>
    <submittedName>
        <fullName evidence="4">Mannose-1-phosphate guanylyltransferase/mannose-6-phosphate isomerase</fullName>
        <ecNumber evidence="4">2.7.7.13</ecNumber>
        <ecNumber evidence="4">5.3.1.8</ecNumber>
    </submittedName>
</protein>
<accession>A0ABV3Z7I1</accession>
<dbReference type="Pfam" id="PF00483">
    <property type="entry name" value="NTP_transferase"/>
    <property type="match status" value="1"/>
</dbReference>
<dbReference type="InterPro" id="IPR005835">
    <property type="entry name" value="NTP_transferase_dom"/>
</dbReference>
<comment type="similarity">
    <text evidence="1">Belongs to the mannose-6-phosphate isomerase type 2 family.</text>
</comment>
<dbReference type="Proteomes" id="UP001560685">
    <property type="component" value="Unassembled WGS sequence"/>
</dbReference>
<dbReference type="Pfam" id="PF22640">
    <property type="entry name" value="ManC_GMP_beta-helix"/>
    <property type="match status" value="1"/>
</dbReference>
<dbReference type="NCBIfam" id="TIGR01479">
    <property type="entry name" value="GMP_PMI"/>
    <property type="match status" value="1"/>
</dbReference>
<dbReference type="PANTHER" id="PTHR46390">
    <property type="entry name" value="MANNOSE-1-PHOSPHATE GUANYLYLTRANSFERASE"/>
    <property type="match status" value="1"/>
</dbReference>